<dbReference type="GO" id="GO:0045892">
    <property type="term" value="P:negative regulation of DNA-templated transcription"/>
    <property type="evidence" value="ECO:0007669"/>
    <property type="project" value="TreeGrafter"/>
</dbReference>
<dbReference type="PRINTS" id="PR00035">
    <property type="entry name" value="HTHGNTR"/>
</dbReference>
<comment type="caution">
    <text evidence="5">The sequence shown here is derived from an EMBL/GenBank/DDBJ whole genome shotgun (WGS) entry which is preliminary data.</text>
</comment>
<dbReference type="PANTHER" id="PTHR44846">
    <property type="entry name" value="MANNOSYL-D-GLYCERATE TRANSPORT/METABOLISM SYSTEM REPRESSOR MNGR-RELATED"/>
    <property type="match status" value="1"/>
</dbReference>
<dbReference type="OrthoDB" id="9784545at2"/>
<dbReference type="Gene3D" id="1.10.10.10">
    <property type="entry name" value="Winged helix-like DNA-binding domain superfamily/Winged helix DNA-binding domain"/>
    <property type="match status" value="1"/>
</dbReference>
<name>A0A4U1BR33_9GAMM</name>
<evidence type="ECO:0000256" key="2">
    <source>
        <dbReference type="ARBA" id="ARBA00023125"/>
    </source>
</evidence>
<gene>
    <name evidence="5" type="ORF">FCL42_05735</name>
</gene>
<evidence type="ECO:0000313" key="5">
    <source>
        <dbReference type="EMBL" id="TKB56635.1"/>
    </source>
</evidence>
<dbReference type="Gene3D" id="3.40.1410.10">
    <property type="entry name" value="Chorismate lyase-like"/>
    <property type="match status" value="1"/>
</dbReference>
<dbReference type="InterPro" id="IPR011663">
    <property type="entry name" value="UTRA"/>
</dbReference>
<dbReference type="Pfam" id="PF07702">
    <property type="entry name" value="UTRA"/>
    <property type="match status" value="1"/>
</dbReference>
<dbReference type="InterPro" id="IPR036388">
    <property type="entry name" value="WH-like_DNA-bd_sf"/>
</dbReference>
<evidence type="ECO:0000313" key="6">
    <source>
        <dbReference type="Proteomes" id="UP000305675"/>
    </source>
</evidence>
<dbReference type="InterPro" id="IPR028978">
    <property type="entry name" value="Chorismate_lyase_/UTRA_dom_sf"/>
</dbReference>
<evidence type="ECO:0000259" key="4">
    <source>
        <dbReference type="PROSITE" id="PS50949"/>
    </source>
</evidence>
<dbReference type="SUPFAM" id="SSF64288">
    <property type="entry name" value="Chorismate lyase-like"/>
    <property type="match status" value="1"/>
</dbReference>
<keyword evidence="6" id="KW-1185">Reference proteome</keyword>
<dbReference type="AlphaFoldDB" id="A0A4U1BR33"/>
<dbReference type="EMBL" id="SWCJ01000003">
    <property type="protein sequence ID" value="TKB56635.1"/>
    <property type="molecule type" value="Genomic_DNA"/>
</dbReference>
<evidence type="ECO:0000256" key="3">
    <source>
        <dbReference type="ARBA" id="ARBA00023163"/>
    </source>
</evidence>
<dbReference type="CDD" id="cd07377">
    <property type="entry name" value="WHTH_GntR"/>
    <property type="match status" value="1"/>
</dbReference>
<keyword evidence="1" id="KW-0805">Transcription regulation</keyword>
<dbReference type="PROSITE" id="PS50949">
    <property type="entry name" value="HTH_GNTR"/>
    <property type="match status" value="1"/>
</dbReference>
<proteinExistence type="predicted"/>
<keyword evidence="3" id="KW-0804">Transcription</keyword>
<dbReference type="GO" id="GO:0003677">
    <property type="term" value="F:DNA binding"/>
    <property type="evidence" value="ECO:0007669"/>
    <property type="project" value="UniProtKB-KW"/>
</dbReference>
<dbReference type="InterPro" id="IPR050679">
    <property type="entry name" value="Bact_HTH_transcr_reg"/>
</dbReference>
<accession>A0A4U1BR33</accession>
<dbReference type="GO" id="GO:0003700">
    <property type="term" value="F:DNA-binding transcription factor activity"/>
    <property type="evidence" value="ECO:0007669"/>
    <property type="project" value="InterPro"/>
</dbReference>
<protein>
    <submittedName>
        <fullName evidence="5">UTRA domain-containing protein</fullName>
    </submittedName>
</protein>
<organism evidence="5 6">
    <name type="scientific">Ferrimonas aestuarii</name>
    <dbReference type="NCBI Taxonomy" id="2569539"/>
    <lineage>
        <taxon>Bacteria</taxon>
        <taxon>Pseudomonadati</taxon>
        <taxon>Pseudomonadota</taxon>
        <taxon>Gammaproteobacteria</taxon>
        <taxon>Alteromonadales</taxon>
        <taxon>Ferrimonadaceae</taxon>
        <taxon>Ferrimonas</taxon>
    </lineage>
</organism>
<dbReference type="Pfam" id="PF00392">
    <property type="entry name" value="GntR"/>
    <property type="match status" value="1"/>
</dbReference>
<dbReference type="InterPro" id="IPR000524">
    <property type="entry name" value="Tscrpt_reg_HTH_GntR"/>
</dbReference>
<reference evidence="5 6" key="1">
    <citation type="submission" date="2019-04" db="EMBL/GenBank/DDBJ databases">
        <authorList>
            <person name="Hwang J.C."/>
        </authorList>
    </citation>
    <scope>NUCLEOTIDE SEQUENCE [LARGE SCALE GENOMIC DNA]</scope>
    <source>
        <strain evidence="5 6">IMCC35002</strain>
    </source>
</reference>
<dbReference type="PANTHER" id="PTHR44846:SF1">
    <property type="entry name" value="MANNOSYL-D-GLYCERATE TRANSPORT_METABOLISM SYSTEM REPRESSOR MNGR-RELATED"/>
    <property type="match status" value="1"/>
</dbReference>
<keyword evidence="2" id="KW-0238">DNA-binding</keyword>
<evidence type="ECO:0000256" key="1">
    <source>
        <dbReference type="ARBA" id="ARBA00023015"/>
    </source>
</evidence>
<dbReference type="SMART" id="SM00345">
    <property type="entry name" value="HTH_GNTR"/>
    <property type="match status" value="1"/>
</dbReference>
<dbReference type="RefSeq" id="WP_136862439.1">
    <property type="nucleotide sequence ID" value="NZ_SWCJ01000003.1"/>
</dbReference>
<feature type="domain" description="HTH gntR-type" evidence="4">
    <location>
        <begin position="1"/>
        <end position="69"/>
    </location>
</feature>
<dbReference type="SMART" id="SM00866">
    <property type="entry name" value="UTRA"/>
    <property type="match status" value="1"/>
</dbReference>
<dbReference type="InterPro" id="IPR036390">
    <property type="entry name" value="WH_DNA-bd_sf"/>
</dbReference>
<dbReference type="SUPFAM" id="SSF46785">
    <property type="entry name" value="Winged helix' DNA-binding domain"/>
    <property type="match status" value="1"/>
</dbReference>
<sequence>MSLHHQIRQYLLDQAQMHGWLAHAKIPSERELQTKFHASRITIRDGLTKLESQGFIYRVNRKGWFISPPRLLWDPCHRVNFYQQARDQGMQPETEVVSVNPLYDAPLIRHQFGMDYGNNLELLRLRRLDGRPVMVERIYLRQTDFPGLAQQPLDGSITELFANKYQVQINHESSHILVCGTQSEEAALLGIPEGTACLHIERKRYDANDRLVDYNLEYWRQDALELKVSSRK</sequence>
<dbReference type="Proteomes" id="UP000305675">
    <property type="component" value="Unassembled WGS sequence"/>
</dbReference>